<protein>
    <submittedName>
        <fullName evidence="1">Uncharacterized protein</fullName>
    </submittedName>
</protein>
<dbReference type="Gene3D" id="3.40.1260.10">
    <property type="entry name" value="DsrEFH-like"/>
    <property type="match status" value="1"/>
</dbReference>
<dbReference type="Proteomes" id="UP000295472">
    <property type="component" value="Unassembled WGS sequence"/>
</dbReference>
<evidence type="ECO:0000313" key="2">
    <source>
        <dbReference type="EMBL" id="SDG10829.1"/>
    </source>
</evidence>
<keyword evidence="8" id="KW-1185">Reference proteome</keyword>
<dbReference type="RefSeq" id="WP_089655693.1">
    <property type="nucleotide sequence ID" value="NZ_FMYT01000012.1"/>
</dbReference>
<sequence>MADKNSLVVLWTSGDPDVAKKMVFMYTINAKKRGWWQDIKFIVWGPSSKLLSEDKELQEQIKDFIEADIKVEACQACADQYGVADDLAELGIEVKYMGEPLTDYLKSDSKVMTF</sequence>
<evidence type="ECO:0000313" key="3">
    <source>
        <dbReference type="EMBL" id="SDJ12690.1"/>
    </source>
</evidence>
<dbReference type="GeneID" id="57012660"/>
<dbReference type="InterPro" id="IPR003787">
    <property type="entry name" value="Sulphur_relay_DsrE/F-like"/>
</dbReference>
<gene>
    <name evidence="5" type="ORF">C7954_11413</name>
    <name evidence="1" type="ORF">SAMN04488597_11272</name>
    <name evidence="2" type="ORF">SAMN04488598_14715</name>
    <name evidence="4" type="ORF">SAMN04515652_1485</name>
    <name evidence="3" type="ORF">SAMN04515654_12910</name>
</gene>
<evidence type="ECO:0000313" key="5">
    <source>
        <dbReference type="EMBL" id="TDX43719.1"/>
    </source>
</evidence>
<evidence type="ECO:0000313" key="4">
    <source>
        <dbReference type="EMBL" id="SET24349.1"/>
    </source>
</evidence>
<evidence type="ECO:0000313" key="9">
    <source>
        <dbReference type="Proteomes" id="UP000295472"/>
    </source>
</evidence>
<dbReference type="Proteomes" id="UP000199519">
    <property type="component" value="Unassembled WGS sequence"/>
</dbReference>
<evidence type="ECO:0000313" key="8">
    <source>
        <dbReference type="Proteomes" id="UP000199519"/>
    </source>
</evidence>
<organism evidence="1 10">
    <name type="scientific">Halanaerobium congolense</name>
    <dbReference type="NCBI Taxonomy" id="54121"/>
    <lineage>
        <taxon>Bacteria</taxon>
        <taxon>Bacillati</taxon>
        <taxon>Bacillota</taxon>
        <taxon>Clostridia</taxon>
        <taxon>Halanaerobiales</taxon>
        <taxon>Halanaerobiaceae</taxon>
        <taxon>Halanaerobium</taxon>
    </lineage>
</organism>
<evidence type="ECO:0000313" key="7">
    <source>
        <dbReference type="Proteomes" id="UP000198945"/>
    </source>
</evidence>
<dbReference type="Proteomes" id="UP000324896">
    <property type="component" value="Unassembled WGS sequence"/>
</dbReference>
<dbReference type="EMBL" id="FNBJ01000047">
    <property type="protein sequence ID" value="SDG10829.1"/>
    <property type="molecule type" value="Genomic_DNA"/>
</dbReference>
<dbReference type="Proteomes" id="UP000198945">
    <property type="component" value="Unassembled WGS sequence"/>
</dbReference>
<dbReference type="SUPFAM" id="SSF75169">
    <property type="entry name" value="DsrEFH-like"/>
    <property type="match status" value="1"/>
</dbReference>
<proteinExistence type="predicted"/>
<reference evidence="6 8" key="1">
    <citation type="submission" date="2016-10" db="EMBL/GenBank/DDBJ databases">
        <authorList>
            <person name="Varghese N."/>
            <person name="Submissions S."/>
        </authorList>
    </citation>
    <scope>NUCLEOTIDE SEQUENCE [LARGE SCALE GENOMIC DNA]</scope>
    <source>
        <strain evidence="1 10">WG10</strain>
        <strain evidence="2 8">WG2</strain>
        <strain evidence="4 6">WG5</strain>
    </source>
</reference>
<accession>A0A1G6NWD8</accession>
<dbReference type="Pfam" id="PF02635">
    <property type="entry name" value="DsrE"/>
    <property type="match status" value="1"/>
</dbReference>
<reference evidence="3 7" key="2">
    <citation type="submission" date="2016-10" db="EMBL/GenBank/DDBJ databases">
        <authorList>
            <person name="de Groot N.N."/>
        </authorList>
    </citation>
    <scope>NUCLEOTIDE SEQUENCE [LARGE SCALE GENOMIC DNA]</scope>
    <source>
        <strain evidence="3 7">WG7</strain>
    </source>
</reference>
<dbReference type="InterPro" id="IPR027396">
    <property type="entry name" value="DsrEFH-like"/>
</dbReference>
<dbReference type="EMBL" id="FNEH01000029">
    <property type="protein sequence ID" value="SDJ12690.1"/>
    <property type="molecule type" value="Genomic_DNA"/>
</dbReference>
<evidence type="ECO:0000313" key="1">
    <source>
        <dbReference type="EMBL" id="SDC72068.1"/>
    </source>
</evidence>
<evidence type="ECO:0000313" key="6">
    <source>
        <dbReference type="Proteomes" id="UP000198612"/>
    </source>
</evidence>
<dbReference type="EMBL" id="FOHG01000048">
    <property type="protein sequence ID" value="SET24349.1"/>
    <property type="molecule type" value="Genomic_DNA"/>
</dbReference>
<dbReference type="Proteomes" id="UP000198612">
    <property type="component" value="Unassembled WGS sequence"/>
</dbReference>
<dbReference type="EMBL" id="SOEF01000014">
    <property type="protein sequence ID" value="TDX43719.1"/>
    <property type="molecule type" value="Genomic_DNA"/>
</dbReference>
<reference evidence="5 9" key="3">
    <citation type="submission" date="2019-03" db="EMBL/GenBank/DDBJ databases">
        <title>Subsurface microbial communities from deep shales in Ohio and West Virginia, USA.</title>
        <authorList>
            <person name="Wrighton K."/>
        </authorList>
    </citation>
    <scope>NUCLEOTIDE SEQUENCE [LARGE SCALE GENOMIC DNA]</scope>
    <source>
        <strain evidence="5 9">DSMZ 11287</strain>
    </source>
</reference>
<evidence type="ECO:0000313" key="10">
    <source>
        <dbReference type="Proteomes" id="UP000324896"/>
    </source>
</evidence>
<name>A0A1G6NWD8_9FIRM</name>
<dbReference type="EMBL" id="FMYT01000012">
    <property type="protein sequence ID" value="SDC72068.1"/>
    <property type="molecule type" value="Genomic_DNA"/>
</dbReference>
<dbReference type="AlphaFoldDB" id="A0A1G6NWD8"/>